<proteinExistence type="inferred from homology"/>
<dbReference type="InterPro" id="IPR005320">
    <property type="entry name" value="Peptidase_S51"/>
</dbReference>
<dbReference type="HOGENOM" id="CLU_053928_1_0_1"/>
<evidence type="ECO:0000256" key="4">
    <source>
        <dbReference type="ARBA" id="ARBA00022825"/>
    </source>
</evidence>
<evidence type="ECO:0008006" key="7">
    <source>
        <dbReference type="Google" id="ProtNLM"/>
    </source>
</evidence>
<dbReference type="AlphaFoldDB" id="V4A265"/>
<dbReference type="InterPro" id="IPR029062">
    <property type="entry name" value="Class_I_gatase-like"/>
</dbReference>
<dbReference type="SUPFAM" id="SSF52317">
    <property type="entry name" value="Class I glutamine amidotransferase-like"/>
    <property type="match status" value="1"/>
</dbReference>
<dbReference type="RefSeq" id="XP_009058439.1">
    <property type="nucleotide sequence ID" value="XM_009060191.1"/>
</dbReference>
<keyword evidence="2" id="KW-0645">Protease</keyword>
<dbReference type="GeneID" id="20239497"/>
<evidence type="ECO:0000313" key="6">
    <source>
        <dbReference type="Proteomes" id="UP000030746"/>
    </source>
</evidence>
<dbReference type="Gene3D" id="3.40.50.880">
    <property type="match status" value="1"/>
</dbReference>
<reference evidence="5 6" key="1">
    <citation type="journal article" date="2013" name="Nature">
        <title>Insights into bilaterian evolution from three spiralian genomes.</title>
        <authorList>
            <person name="Simakov O."/>
            <person name="Marletaz F."/>
            <person name="Cho S.J."/>
            <person name="Edsinger-Gonzales E."/>
            <person name="Havlak P."/>
            <person name="Hellsten U."/>
            <person name="Kuo D.H."/>
            <person name="Larsson T."/>
            <person name="Lv J."/>
            <person name="Arendt D."/>
            <person name="Savage R."/>
            <person name="Osoegawa K."/>
            <person name="de Jong P."/>
            <person name="Grimwood J."/>
            <person name="Chapman J.A."/>
            <person name="Shapiro H."/>
            <person name="Aerts A."/>
            <person name="Otillar R.P."/>
            <person name="Terry A.Y."/>
            <person name="Boore J.L."/>
            <person name="Grigoriev I.V."/>
            <person name="Lindberg D.R."/>
            <person name="Seaver E.C."/>
            <person name="Weisblat D.A."/>
            <person name="Putnam N.H."/>
            <person name="Rokhsar D.S."/>
        </authorList>
    </citation>
    <scope>NUCLEOTIDE SEQUENCE [LARGE SCALE GENOMIC DNA]</scope>
</reference>
<evidence type="ECO:0000256" key="1">
    <source>
        <dbReference type="ARBA" id="ARBA00006534"/>
    </source>
</evidence>
<dbReference type="OrthoDB" id="4666063at2759"/>
<keyword evidence="6" id="KW-1185">Reference proteome</keyword>
<dbReference type="CDD" id="cd03145">
    <property type="entry name" value="GAT1_cyanophycinase"/>
    <property type="match status" value="1"/>
</dbReference>
<dbReference type="GO" id="GO:0008236">
    <property type="term" value="F:serine-type peptidase activity"/>
    <property type="evidence" value="ECO:0007669"/>
    <property type="project" value="UniProtKB-KW"/>
</dbReference>
<keyword evidence="3" id="KW-0378">Hydrolase</keyword>
<dbReference type="Pfam" id="PF03575">
    <property type="entry name" value="Peptidase_S51"/>
    <property type="match status" value="1"/>
</dbReference>
<protein>
    <recommendedName>
        <fullName evidence="7">Cyanophycinase</fullName>
    </recommendedName>
</protein>
<accession>V4A265</accession>
<sequence length="419" mass="45571">MTFIQHTAFLPLLGLWIATVYTASVRLSQFTKYGKSFVLAGGNLHDDNHPVWNQIVEMAGGKGVARIGVISAASSTPVESFKAYREIFLKHGASDASFIPITVNQKGNNSNPDVVKLIHQMTGFFFSGGDQARIIQSFFNAGHTPSPAMLAIAERNKLGAVVSGSSAGTTCQTASVMIEGGDSYDALRYGSHTSSSHSGDLLYNPNGGTGLLAGFVLDTHFGNRGREGRLIRLLSDTKNSKLGVNFGIGVDENTALVIKHAEDSHRITGQVIGELGVTIIDVSKSYQDTTSKYFSIHNVYVTYLTNGDIINLKSHKVTFSPTKVNLLGHEKYDDALTSDDIFRGVHSLGRKGEFLRVAASIFDSRKDLMSWGTTYDNHPQFKVTMSKTGQNCTGAVERHSGFHSDMHSYKNMYLEITSI</sequence>
<dbReference type="Proteomes" id="UP000030746">
    <property type="component" value="Unassembled WGS sequence"/>
</dbReference>
<dbReference type="OMA" id="HENYDHA"/>
<evidence type="ECO:0000313" key="5">
    <source>
        <dbReference type="EMBL" id="ESO90782.1"/>
    </source>
</evidence>
<dbReference type="EMBL" id="KB202325">
    <property type="protein sequence ID" value="ESO90782.1"/>
    <property type="molecule type" value="Genomic_DNA"/>
</dbReference>
<keyword evidence="4" id="KW-0720">Serine protease</keyword>
<evidence type="ECO:0000256" key="2">
    <source>
        <dbReference type="ARBA" id="ARBA00022670"/>
    </source>
</evidence>
<dbReference type="PANTHER" id="PTHR36175:SF1">
    <property type="entry name" value="CYANOPHYCINASE"/>
    <property type="match status" value="1"/>
</dbReference>
<evidence type="ECO:0000256" key="3">
    <source>
        <dbReference type="ARBA" id="ARBA00022801"/>
    </source>
</evidence>
<dbReference type="PANTHER" id="PTHR36175">
    <property type="entry name" value="CYANOPHYCINASE"/>
    <property type="match status" value="1"/>
</dbReference>
<dbReference type="KEGG" id="lgi:LOTGIDRAFT_163664"/>
<dbReference type="CTD" id="20239497"/>
<gene>
    <name evidence="5" type="ORF">LOTGIDRAFT_163664</name>
</gene>
<comment type="similarity">
    <text evidence="1">Belongs to the peptidase S51 family.</text>
</comment>
<dbReference type="GO" id="GO:0006508">
    <property type="term" value="P:proteolysis"/>
    <property type="evidence" value="ECO:0007669"/>
    <property type="project" value="UniProtKB-KW"/>
</dbReference>
<organism evidence="5 6">
    <name type="scientific">Lottia gigantea</name>
    <name type="common">Giant owl limpet</name>
    <dbReference type="NCBI Taxonomy" id="225164"/>
    <lineage>
        <taxon>Eukaryota</taxon>
        <taxon>Metazoa</taxon>
        <taxon>Spiralia</taxon>
        <taxon>Lophotrochozoa</taxon>
        <taxon>Mollusca</taxon>
        <taxon>Gastropoda</taxon>
        <taxon>Patellogastropoda</taxon>
        <taxon>Lottioidea</taxon>
        <taxon>Lottiidae</taxon>
        <taxon>Lottia</taxon>
    </lineage>
</organism>
<name>V4A265_LOTGI</name>